<name>A0AAN6JHT8_9BASI</name>
<feature type="compositionally biased region" description="Gly residues" evidence="1">
    <location>
        <begin position="690"/>
        <end position="700"/>
    </location>
</feature>
<keyword evidence="3" id="KW-1185">Reference proteome</keyword>
<feature type="compositionally biased region" description="Basic and acidic residues" evidence="1">
    <location>
        <begin position="53"/>
        <end position="66"/>
    </location>
</feature>
<protein>
    <submittedName>
        <fullName evidence="2">Uncharacterized protein</fullName>
    </submittedName>
</protein>
<feature type="compositionally biased region" description="Basic and acidic residues" evidence="1">
    <location>
        <begin position="161"/>
        <end position="170"/>
    </location>
</feature>
<feature type="region of interest" description="Disordered" evidence="1">
    <location>
        <begin position="136"/>
        <end position="182"/>
    </location>
</feature>
<comment type="caution">
    <text evidence="2">The sequence shown here is derived from an EMBL/GenBank/DDBJ whole genome shotgun (WGS) entry which is preliminary data.</text>
</comment>
<accession>A0AAN6JHT8</accession>
<proteinExistence type="predicted"/>
<dbReference type="Proteomes" id="UP001176521">
    <property type="component" value="Unassembled WGS sequence"/>
</dbReference>
<sequence>MAYPQTPSRPPRAPNSGTDPPDRGGSMLTDLLSAHPWAVGFSATPMRPSTVRSRAEAFEPTPDHSNKQSRPSEQGSQPVTGSAADKTAPVSCVSAASPQEVGRPTRSAAVQAAQRLTKEAQAAAVGLSASRRSLGSLGESLGITPRSASDTQTPSPSPSNADKEGSKEAETGAAAEDDEIQNADKDQDVVVIAAVRQRQVQRTADMTELCRAIDKACTSGAVSPSGAELLHAALATALRHGELGAAAPALAPALINDVRKYQADKPHQYQRSAALDTAAAPLAKAGSGRGGGTATAQLPPTSAKQGRRWENLSGLRTLGGSSGSAQAAAAKGGLKAKAVVVTLAPESPALRLSAVGRRDLINKFLVEGGAPGNVRVLSTELNGRNLKLKPVLNCSLEELFQEQAQIRAALGADEIQDSKQWVRYKVLYVPEQADGVPLTAAMIRAGIEESIGATLTRDPHRLQKDGVGQGLGWHHVQFAVLEDDKVKRPWTVSIAGEEYQVAVWTDRRRKDPCTRCLGYHKTFAAGCHNQRRCEHCGSAAHSTMEHQCKHCADHEAKTCPPVCPNCNGPHRFDDRTCKMAPRMNRHTKCWLVPSPAQARVVRNQGLVDHQRAIKALSDDRKRRENAAKASALAVASGAAAGSEAAAAAAAAAATTTGGVRASATPGTAEAASAAAAASDIDMSGTTGAAPSGGKGPARRA</sequence>
<evidence type="ECO:0000256" key="1">
    <source>
        <dbReference type="SAM" id="MobiDB-lite"/>
    </source>
</evidence>
<evidence type="ECO:0000313" key="3">
    <source>
        <dbReference type="Proteomes" id="UP001176521"/>
    </source>
</evidence>
<organism evidence="2 3">
    <name type="scientific">Tilletia horrida</name>
    <dbReference type="NCBI Taxonomy" id="155126"/>
    <lineage>
        <taxon>Eukaryota</taxon>
        <taxon>Fungi</taxon>
        <taxon>Dikarya</taxon>
        <taxon>Basidiomycota</taxon>
        <taxon>Ustilaginomycotina</taxon>
        <taxon>Exobasidiomycetes</taxon>
        <taxon>Tilletiales</taxon>
        <taxon>Tilletiaceae</taxon>
        <taxon>Tilletia</taxon>
    </lineage>
</organism>
<gene>
    <name evidence="2" type="ORF">OC842_006702</name>
</gene>
<reference evidence="2" key="1">
    <citation type="journal article" date="2023" name="PhytoFront">
        <title>Draft Genome Resources of Seven Strains of Tilletia horrida, Causal Agent of Kernel Smut of Rice.</title>
        <authorList>
            <person name="Khanal S."/>
            <person name="Antony Babu S."/>
            <person name="Zhou X.G."/>
        </authorList>
    </citation>
    <scope>NUCLEOTIDE SEQUENCE</scope>
    <source>
        <strain evidence="2">TX3</strain>
    </source>
</reference>
<feature type="compositionally biased region" description="Polar residues" evidence="1">
    <location>
        <begin position="146"/>
        <end position="160"/>
    </location>
</feature>
<feature type="region of interest" description="Disordered" evidence="1">
    <location>
        <begin position="672"/>
        <end position="700"/>
    </location>
</feature>
<evidence type="ECO:0000313" key="2">
    <source>
        <dbReference type="EMBL" id="KAK0521686.1"/>
    </source>
</evidence>
<dbReference type="EMBL" id="JAPDMQ010000648">
    <property type="protein sequence ID" value="KAK0521686.1"/>
    <property type="molecule type" value="Genomic_DNA"/>
</dbReference>
<feature type="compositionally biased region" description="Polar residues" evidence="1">
    <location>
        <begin position="68"/>
        <end position="80"/>
    </location>
</feature>
<feature type="region of interest" description="Disordered" evidence="1">
    <location>
        <begin position="283"/>
        <end position="308"/>
    </location>
</feature>
<dbReference type="AlphaFoldDB" id="A0AAN6JHT8"/>
<feature type="region of interest" description="Disordered" evidence="1">
    <location>
        <begin position="1"/>
        <end position="113"/>
    </location>
</feature>